<gene>
    <name evidence="2" type="ORF">C7382_10413</name>
</gene>
<keyword evidence="1" id="KW-0472">Membrane</keyword>
<proteinExistence type="predicted"/>
<evidence type="ECO:0000313" key="3">
    <source>
        <dbReference type="Proteomes" id="UP000245462"/>
    </source>
</evidence>
<name>A0A2U1FKR2_9PORP</name>
<keyword evidence="1" id="KW-1133">Transmembrane helix</keyword>
<reference evidence="2 3" key="1">
    <citation type="submission" date="2018-04" db="EMBL/GenBank/DDBJ databases">
        <title>Genomic Encyclopedia of Type Strains, Phase IV (KMG-IV): sequencing the most valuable type-strain genomes for metagenomic binning, comparative biology and taxonomic classification.</title>
        <authorList>
            <person name="Goeker M."/>
        </authorList>
    </citation>
    <scope>NUCLEOTIDE SEQUENCE [LARGE SCALE GENOMIC DNA]</scope>
    <source>
        <strain evidence="2 3">DSM 28520</strain>
    </source>
</reference>
<evidence type="ECO:0000313" key="2">
    <source>
        <dbReference type="EMBL" id="PVZ12706.1"/>
    </source>
</evidence>
<dbReference type="Proteomes" id="UP000245462">
    <property type="component" value="Unassembled WGS sequence"/>
</dbReference>
<dbReference type="EMBL" id="QEKY01000004">
    <property type="protein sequence ID" value="PVZ12706.1"/>
    <property type="molecule type" value="Genomic_DNA"/>
</dbReference>
<protein>
    <submittedName>
        <fullName evidence="2">Uncharacterized protein</fullName>
    </submittedName>
</protein>
<accession>A0A2U1FKR2</accession>
<keyword evidence="1" id="KW-0812">Transmembrane</keyword>
<evidence type="ECO:0000256" key="1">
    <source>
        <dbReference type="SAM" id="Phobius"/>
    </source>
</evidence>
<organism evidence="2 3">
    <name type="scientific">Porphyromonas loveana</name>
    <dbReference type="NCBI Taxonomy" id="1884669"/>
    <lineage>
        <taxon>Bacteria</taxon>
        <taxon>Pseudomonadati</taxon>
        <taxon>Bacteroidota</taxon>
        <taxon>Bacteroidia</taxon>
        <taxon>Bacteroidales</taxon>
        <taxon>Porphyromonadaceae</taxon>
        <taxon>Porphyromonas</taxon>
    </lineage>
</organism>
<keyword evidence="3" id="KW-1185">Reference proteome</keyword>
<sequence>MEATMNRNLKNSSYGCVPLLFLSISHYSLFFR</sequence>
<feature type="transmembrane region" description="Helical" evidence="1">
    <location>
        <begin position="12"/>
        <end position="31"/>
    </location>
</feature>
<comment type="caution">
    <text evidence="2">The sequence shown here is derived from an EMBL/GenBank/DDBJ whole genome shotgun (WGS) entry which is preliminary data.</text>
</comment>
<dbReference type="AlphaFoldDB" id="A0A2U1FKR2"/>